<dbReference type="AlphaFoldDB" id="A0A4S5DZP9"/>
<name>A0A4S5DZP9_9MICC</name>
<dbReference type="EMBL" id="SSWH01000025">
    <property type="protein sequence ID" value="THJ64496.1"/>
    <property type="molecule type" value="Genomic_DNA"/>
</dbReference>
<dbReference type="OrthoDB" id="9835623at2"/>
<dbReference type="Proteomes" id="UP000305233">
    <property type="component" value="Unassembled WGS sequence"/>
</dbReference>
<evidence type="ECO:0000256" key="1">
    <source>
        <dbReference type="SAM" id="Phobius"/>
    </source>
</evidence>
<feature type="transmembrane region" description="Helical" evidence="1">
    <location>
        <begin position="79"/>
        <end position="97"/>
    </location>
</feature>
<accession>A0A4S5DZP9</accession>
<gene>
    <name evidence="2" type="ORF">E8P82_14770</name>
</gene>
<reference evidence="2 3" key="1">
    <citation type="submission" date="2019-04" db="EMBL/GenBank/DDBJ databases">
        <authorList>
            <person name="Liu Q."/>
            <person name="Xin Y.-H."/>
        </authorList>
    </citation>
    <scope>NUCLEOTIDE SEQUENCE [LARGE SCALE GENOMIC DNA]</scope>
    <source>
        <strain evidence="2 3">AM23</strain>
    </source>
</reference>
<protein>
    <recommendedName>
        <fullName evidence="4">DUF2178 domain-containing protein</fullName>
    </recommendedName>
</protein>
<keyword evidence="1" id="KW-0812">Transmembrane</keyword>
<evidence type="ECO:0000313" key="2">
    <source>
        <dbReference type="EMBL" id="THJ64496.1"/>
    </source>
</evidence>
<sequence length="130" mass="14187">MKNYLIFAGVGILALIGTSAWGAAAPDDQRIWPTLASGLVVFSGGMGSYLLRRRRERRTLSAEADSFERQVANDTAAKGFVDALVLAVALLAGIAVFELQHLSLILITGYLTILLASYYIRYTLKLRSHL</sequence>
<keyword evidence="3" id="KW-1185">Reference proteome</keyword>
<feature type="transmembrane region" description="Helical" evidence="1">
    <location>
        <begin position="103"/>
        <end position="120"/>
    </location>
</feature>
<comment type="caution">
    <text evidence="2">The sequence shown here is derived from an EMBL/GenBank/DDBJ whole genome shotgun (WGS) entry which is preliminary data.</text>
</comment>
<evidence type="ECO:0000313" key="3">
    <source>
        <dbReference type="Proteomes" id="UP000305233"/>
    </source>
</evidence>
<feature type="transmembrane region" description="Helical" evidence="1">
    <location>
        <begin position="32"/>
        <end position="51"/>
    </location>
</feature>
<keyword evidence="1" id="KW-0472">Membrane</keyword>
<proteinExistence type="predicted"/>
<dbReference type="RefSeq" id="WP_136455814.1">
    <property type="nucleotide sequence ID" value="NZ_SSWH01000025.1"/>
</dbReference>
<evidence type="ECO:0008006" key="4">
    <source>
        <dbReference type="Google" id="ProtNLM"/>
    </source>
</evidence>
<organism evidence="2 3">
    <name type="scientific">Arthrobacter echini</name>
    <dbReference type="NCBI Taxonomy" id="1529066"/>
    <lineage>
        <taxon>Bacteria</taxon>
        <taxon>Bacillati</taxon>
        <taxon>Actinomycetota</taxon>
        <taxon>Actinomycetes</taxon>
        <taxon>Micrococcales</taxon>
        <taxon>Micrococcaceae</taxon>
        <taxon>Arthrobacter</taxon>
    </lineage>
</organism>
<keyword evidence="1" id="KW-1133">Transmembrane helix</keyword>